<keyword evidence="2" id="KW-0645">Protease</keyword>
<keyword evidence="2" id="KW-0378">Hydrolase</keyword>
<dbReference type="GO" id="GO:0006508">
    <property type="term" value="P:proteolysis"/>
    <property type="evidence" value="ECO:0007669"/>
    <property type="project" value="UniProtKB-KW"/>
</dbReference>
<proteinExistence type="predicted"/>
<dbReference type="SUPFAM" id="SSF50494">
    <property type="entry name" value="Trypsin-like serine proteases"/>
    <property type="match status" value="1"/>
</dbReference>
<dbReference type="Pfam" id="PF00089">
    <property type="entry name" value="Trypsin"/>
    <property type="match status" value="1"/>
</dbReference>
<reference evidence="4" key="1">
    <citation type="journal article" date="2020" name="J Insects Food Feed">
        <title>The yellow mealworm (Tenebrio molitor) genome: a resource for the emerging insects as food and feed industry.</title>
        <authorList>
            <person name="Eriksson T."/>
            <person name="Andere A."/>
            <person name="Kelstrup H."/>
            <person name="Emery V."/>
            <person name="Picard C."/>
        </authorList>
    </citation>
    <scope>NUCLEOTIDE SEQUENCE</scope>
    <source>
        <strain evidence="4">Stoneville</strain>
        <tissue evidence="4">Whole head</tissue>
    </source>
</reference>
<dbReference type="PROSITE" id="PS00134">
    <property type="entry name" value="TRYPSIN_HIS"/>
    <property type="match status" value="1"/>
</dbReference>
<dbReference type="PROSITE" id="PS00135">
    <property type="entry name" value="TRYPSIN_SER"/>
    <property type="match status" value="1"/>
</dbReference>
<keyword evidence="1" id="KW-1015">Disulfide bond</keyword>
<feature type="domain" description="Peptidase S1" evidence="3">
    <location>
        <begin position="70"/>
        <end position="301"/>
    </location>
</feature>
<dbReference type="PANTHER" id="PTHR24260:SF136">
    <property type="entry name" value="GH08193P-RELATED"/>
    <property type="match status" value="1"/>
</dbReference>
<reference evidence="4" key="2">
    <citation type="submission" date="2021-08" db="EMBL/GenBank/DDBJ databases">
        <authorList>
            <person name="Eriksson T."/>
        </authorList>
    </citation>
    <scope>NUCLEOTIDE SEQUENCE</scope>
    <source>
        <strain evidence="4">Stoneville</strain>
        <tissue evidence="4">Whole head</tissue>
    </source>
</reference>
<dbReference type="InterPro" id="IPR051333">
    <property type="entry name" value="CLIP_Serine_Protease"/>
</dbReference>
<dbReference type="CDD" id="cd00190">
    <property type="entry name" value="Tryp_SPc"/>
    <property type="match status" value="1"/>
</dbReference>
<dbReference type="PANTHER" id="PTHR24260">
    <property type="match status" value="1"/>
</dbReference>
<evidence type="ECO:0000259" key="3">
    <source>
        <dbReference type="PROSITE" id="PS50240"/>
    </source>
</evidence>
<evidence type="ECO:0000313" key="4">
    <source>
        <dbReference type="EMBL" id="KAH0811274.1"/>
    </source>
</evidence>
<organism evidence="4 5">
    <name type="scientific">Tenebrio molitor</name>
    <name type="common">Yellow mealworm beetle</name>
    <dbReference type="NCBI Taxonomy" id="7067"/>
    <lineage>
        <taxon>Eukaryota</taxon>
        <taxon>Metazoa</taxon>
        <taxon>Ecdysozoa</taxon>
        <taxon>Arthropoda</taxon>
        <taxon>Hexapoda</taxon>
        <taxon>Insecta</taxon>
        <taxon>Pterygota</taxon>
        <taxon>Neoptera</taxon>
        <taxon>Endopterygota</taxon>
        <taxon>Coleoptera</taxon>
        <taxon>Polyphaga</taxon>
        <taxon>Cucujiformia</taxon>
        <taxon>Tenebrionidae</taxon>
        <taxon>Tenebrio</taxon>
    </lineage>
</organism>
<dbReference type="Proteomes" id="UP000719412">
    <property type="component" value="Unassembled WGS sequence"/>
</dbReference>
<protein>
    <recommendedName>
        <fullName evidence="3">Peptidase S1 domain-containing protein</fullName>
    </recommendedName>
</protein>
<dbReference type="PROSITE" id="PS50240">
    <property type="entry name" value="TRYPSIN_DOM"/>
    <property type="match status" value="1"/>
</dbReference>
<dbReference type="SMART" id="SM00020">
    <property type="entry name" value="Tryp_SPc"/>
    <property type="match status" value="1"/>
</dbReference>
<keyword evidence="5" id="KW-1185">Reference proteome</keyword>
<dbReference type="PRINTS" id="PR00722">
    <property type="entry name" value="CHYMOTRYPSIN"/>
</dbReference>
<sequence length="301" mass="32267">MTFVGYVWILEKKFQQKLYKIDINSKTSTFGSFTKMKSIVVICLFVVSIWAVPLTQKKPVPFKKHFGGRIVGGDVAADNQFPWQVAVYFDTSDGTFFCGGALIAENWVLTAGHCVYHAEVFTLHLGSNSLVDDDDNRVTLGASYSVPHPDYDPSSLENDIGLIRIDAAYKTNDHIKVIPLAISTLGADVDVTVSGWGASGDWDGVVNDLNFVGLKTISNDDCKAIYGDATILDGMVCAVGPSTEGTCSGDSGGPLVTDDGSGNSVHVGVVSWVSSSGCETDHPSGYTRTAAYRDWIDSVIA</sequence>
<dbReference type="EMBL" id="JABDTM020026920">
    <property type="protein sequence ID" value="KAH0811274.1"/>
    <property type="molecule type" value="Genomic_DNA"/>
</dbReference>
<dbReference type="FunFam" id="2.40.10.10:FF:000166">
    <property type="entry name" value="Trypsin"/>
    <property type="match status" value="1"/>
</dbReference>
<dbReference type="InterPro" id="IPR018114">
    <property type="entry name" value="TRYPSIN_HIS"/>
</dbReference>
<dbReference type="InterPro" id="IPR043504">
    <property type="entry name" value="Peptidase_S1_PA_chymotrypsin"/>
</dbReference>
<gene>
    <name evidence="4" type="ORF">GEV33_011515</name>
</gene>
<evidence type="ECO:0000256" key="1">
    <source>
        <dbReference type="ARBA" id="ARBA00023157"/>
    </source>
</evidence>
<keyword evidence="2" id="KW-0720">Serine protease</keyword>
<dbReference type="AlphaFoldDB" id="A0A8J6HAM6"/>
<dbReference type="GO" id="GO:0004252">
    <property type="term" value="F:serine-type endopeptidase activity"/>
    <property type="evidence" value="ECO:0007669"/>
    <property type="project" value="InterPro"/>
</dbReference>
<dbReference type="InterPro" id="IPR009003">
    <property type="entry name" value="Peptidase_S1_PA"/>
</dbReference>
<dbReference type="InterPro" id="IPR033116">
    <property type="entry name" value="TRYPSIN_SER"/>
</dbReference>
<dbReference type="InterPro" id="IPR001254">
    <property type="entry name" value="Trypsin_dom"/>
</dbReference>
<evidence type="ECO:0000313" key="5">
    <source>
        <dbReference type="Proteomes" id="UP000719412"/>
    </source>
</evidence>
<dbReference type="InterPro" id="IPR001314">
    <property type="entry name" value="Peptidase_S1A"/>
</dbReference>
<evidence type="ECO:0000256" key="2">
    <source>
        <dbReference type="RuleBase" id="RU363034"/>
    </source>
</evidence>
<name>A0A8J6HAM6_TENMO</name>
<dbReference type="Gene3D" id="2.40.10.10">
    <property type="entry name" value="Trypsin-like serine proteases"/>
    <property type="match status" value="1"/>
</dbReference>
<comment type="caution">
    <text evidence="4">The sequence shown here is derived from an EMBL/GenBank/DDBJ whole genome shotgun (WGS) entry which is preliminary data.</text>
</comment>
<accession>A0A8J6HAM6</accession>